<reference evidence="1" key="1">
    <citation type="journal article" date="2015" name="Nature">
        <title>Complex archaea that bridge the gap between prokaryotes and eukaryotes.</title>
        <authorList>
            <person name="Spang A."/>
            <person name="Saw J.H."/>
            <person name="Jorgensen S.L."/>
            <person name="Zaremba-Niedzwiedzka K."/>
            <person name="Martijn J."/>
            <person name="Lind A.E."/>
            <person name="van Eijk R."/>
            <person name="Schleper C."/>
            <person name="Guy L."/>
            <person name="Ettema T.J."/>
        </authorList>
    </citation>
    <scope>NUCLEOTIDE SEQUENCE</scope>
</reference>
<name>A0A0F9K1N3_9ZZZZ</name>
<evidence type="ECO:0000313" key="1">
    <source>
        <dbReference type="EMBL" id="KKM68601.1"/>
    </source>
</evidence>
<gene>
    <name evidence="1" type="ORF">LCGC14_1459160</name>
</gene>
<protein>
    <submittedName>
        <fullName evidence="1">Uncharacterized protein</fullName>
    </submittedName>
</protein>
<proteinExistence type="predicted"/>
<accession>A0A0F9K1N3</accession>
<sequence>MQRPKAIYPPRTIRPILNCTFGYESNFSGDSLCAHPDSNTMFCRSITCPIRKEEEKANGFNS</sequence>
<organism evidence="1">
    <name type="scientific">marine sediment metagenome</name>
    <dbReference type="NCBI Taxonomy" id="412755"/>
    <lineage>
        <taxon>unclassified sequences</taxon>
        <taxon>metagenomes</taxon>
        <taxon>ecological metagenomes</taxon>
    </lineage>
</organism>
<dbReference type="EMBL" id="LAZR01010138">
    <property type="protein sequence ID" value="KKM68601.1"/>
    <property type="molecule type" value="Genomic_DNA"/>
</dbReference>
<dbReference type="AlphaFoldDB" id="A0A0F9K1N3"/>
<comment type="caution">
    <text evidence="1">The sequence shown here is derived from an EMBL/GenBank/DDBJ whole genome shotgun (WGS) entry which is preliminary data.</text>
</comment>